<dbReference type="Pfam" id="PF07712">
    <property type="entry name" value="SURNod19"/>
    <property type="match status" value="1"/>
</dbReference>
<feature type="signal peptide" evidence="1">
    <location>
        <begin position="1"/>
        <end position="21"/>
    </location>
</feature>
<name>A0A3B5Z458_WHEAT</name>
<proteinExistence type="predicted"/>
<accession>A0A3B5Z458</accession>
<dbReference type="Proteomes" id="UP000019116">
    <property type="component" value="Chromosome 1B"/>
</dbReference>
<dbReference type="PANTHER" id="PTHR33390:SF1">
    <property type="entry name" value="STRESS UP-REGULATED NOD 19 PROTEIN"/>
    <property type="match status" value="1"/>
</dbReference>
<feature type="chain" id="PRO_5043170350" description="Stress up-regulated Nod 19" evidence="1">
    <location>
        <begin position="22"/>
        <end position="382"/>
    </location>
</feature>
<dbReference type="Gramene" id="TraesCS1B02G414500.1">
    <property type="protein sequence ID" value="TraesCS1B02G414500.1"/>
    <property type="gene ID" value="TraesCS1B02G414500"/>
</dbReference>
<dbReference type="PANTHER" id="PTHR33390">
    <property type="entry name" value="STRESS UP-REGULATED NOD 19 PROTEIN"/>
    <property type="match status" value="1"/>
</dbReference>
<evidence type="ECO:0008006" key="4">
    <source>
        <dbReference type="Google" id="ProtNLM"/>
    </source>
</evidence>
<dbReference type="OMA" id="RTRIMIP"/>
<protein>
    <recommendedName>
        <fullName evidence="4">Stress up-regulated Nod 19</fullName>
    </recommendedName>
</protein>
<sequence length="382" mass="41814">MVVSVVLLTSWLLSVGLPSQALNVKSKTFRSPPILLALGSVSNKYYYDVLPRGHLAVKSFDAEVVDENGIPVPLHETYLHHWVAVPYYALKKGHGARKGILTRRNDGVCKTSLGQYFGHGSETRHTSTWVPDRYGIETGNPEKAPPGYEEKWSLNIHAIDTRGVIDKPGCTECKCDLYNVTVGEDGRAISKNYTGGMLCCYDQTRCRVKQGFIGNARKLFFQYTVTWLDWTDAMVPVSIYVIDVIDTALLAGTAQGSCKVYMRGVSCSPENRAHNECIHVKAARVILPRGGDIVLGVGHQHSSGTGASLHGQDGRLLCESLPIYGTGNEANYMVGMSTCYPKPGSTKMSDGEVLSSDRRHTGVMGLFYVLVRGLASRHPGRC</sequence>
<dbReference type="OrthoDB" id="1923469at2759"/>
<dbReference type="EnsemblPlants" id="TraesCS1B02G414500.1">
    <property type="protein sequence ID" value="TraesCS1B02G414500.1"/>
    <property type="gene ID" value="TraesCS1B02G414500"/>
</dbReference>
<dbReference type="PaxDb" id="4565-Traes_1BL_CA556A39D.1"/>
<keyword evidence="1" id="KW-0732">Signal</keyword>
<reference evidence="2" key="2">
    <citation type="submission" date="2018-10" db="UniProtKB">
        <authorList>
            <consortium name="EnsemblPlants"/>
        </authorList>
    </citation>
    <scope>IDENTIFICATION</scope>
</reference>
<dbReference type="AlphaFoldDB" id="A0A3B5Z458"/>
<keyword evidence="3" id="KW-1185">Reference proteome</keyword>
<evidence type="ECO:0000256" key="1">
    <source>
        <dbReference type="SAM" id="SignalP"/>
    </source>
</evidence>
<organism evidence="2">
    <name type="scientific">Triticum aestivum</name>
    <name type="common">Wheat</name>
    <dbReference type="NCBI Taxonomy" id="4565"/>
    <lineage>
        <taxon>Eukaryota</taxon>
        <taxon>Viridiplantae</taxon>
        <taxon>Streptophyta</taxon>
        <taxon>Embryophyta</taxon>
        <taxon>Tracheophyta</taxon>
        <taxon>Spermatophyta</taxon>
        <taxon>Magnoliopsida</taxon>
        <taxon>Liliopsida</taxon>
        <taxon>Poales</taxon>
        <taxon>Poaceae</taxon>
        <taxon>BOP clade</taxon>
        <taxon>Pooideae</taxon>
        <taxon>Triticodae</taxon>
        <taxon>Triticeae</taxon>
        <taxon>Triticinae</taxon>
        <taxon>Triticum</taxon>
    </lineage>
</organism>
<dbReference type="InterPro" id="IPR011692">
    <property type="entry name" value="Stress_up-reg_Nod19"/>
</dbReference>
<dbReference type="Gramene" id="TraesCS1B03G1117400.1">
    <property type="protein sequence ID" value="TraesCS1B03G1117400.1.CDS"/>
    <property type="gene ID" value="TraesCS1B03G1117400"/>
</dbReference>
<evidence type="ECO:0000313" key="2">
    <source>
        <dbReference type="EnsemblPlants" id="TraesCS1B02G414500.1"/>
    </source>
</evidence>
<evidence type="ECO:0000313" key="3">
    <source>
        <dbReference type="Proteomes" id="UP000019116"/>
    </source>
</evidence>
<dbReference type="STRING" id="4565.A0A3B5Z458"/>
<reference evidence="2" key="1">
    <citation type="submission" date="2018-08" db="EMBL/GenBank/DDBJ databases">
        <authorList>
            <person name="Rossello M."/>
        </authorList>
    </citation>
    <scope>NUCLEOTIDE SEQUENCE [LARGE SCALE GENOMIC DNA]</scope>
    <source>
        <strain evidence="2">cv. Chinese Spring</strain>
    </source>
</reference>